<feature type="transmembrane region" description="Helical" evidence="1">
    <location>
        <begin position="201"/>
        <end position="223"/>
    </location>
</feature>
<feature type="transmembrane region" description="Helical" evidence="1">
    <location>
        <begin position="112"/>
        <end position="137"/>
    </location>
</feature>
<reference evidence="3" key="1">
    <citation type="journal article" date="2019" name="Int. J. Syst. Evol. Microbiol.">
        <title>The Global Catalogue of Microorganisms (GCM) 10K type strain sequencing project: providing services to taxonomists for standard genome sequencing and annotation.</title>
        <authorList>
            <consortium name="The Broad Institute Genomics Platform"/>
            <consortium name="The Broad Institute Genome Sequencing Center for Infectious Disease"/>
            <person name="Wu L."/>
            <person name="Ma J."/>
        </authorList>
    </citation>
    <scope>NUCLEOTIDE SEQUENCE [LARGE SCALE GENOMIC DNA]</scope>
    <source>
        <strain evidence="3">CCUG 62414</strain>
    </source>
</reference>
<gene>
    <name evidence="2" type="ORF">ACFQ1R_10235</name>
</gene>
<feature type="transmembrane region" description="Helical" evidence="1">
    <location>
        <begin position="230"/>
        <end position="252"/>
    </location>
</feature>
<name>A0ABW3JK28_9FLAO</name>
<dbReference type="RefSeq" id="WP_379926070.1">
    <property type="nucleotide sequence ID" value="NZ_JBHTJI010000001.1"/>
</dbReference>
<evidence type="ECO:0000256" key="1">
    <source>
        <dbReference type="SAM" id="Phobius"/>
    </source>
</evidence>
<keyword evidence="1" id="KW-0812">Transmembrane</keyword>
<feature type="transmembrane region" description="Helical" evidence="1">
    <location>
        <begin position="258"/>
        <end position="277"/>
    </location>
</feature>
<feature type="transmembrane region" description="Helical" evidence="1">
    <location>
        <begin position="7"/>
        <end position="26"/>
    </location>
</feature>
<feature type="transmembrane region" description="Helical" evidence="1">
    <location>
        <begin position="80"/>
        <end position="100"/>
    </location>
</feature>
<evidence type="ECO:0000313" key="3">
    <source>
        <dbReference type="Proteomes" id="UP001597061"/>
    </source>
</evidence>
<dbReference type="EMBL" id="JBHTJI010000001">
    <property type="protein sequence ID" value="MFD0990475.1"/>
    <property type="molecule type" value="Genomic_DNA"/>
</dbReference>
<sequence>MKLITSLVFLKYLFLLVAISLITLGIHDYCNERDYQKRYQDSFKEIIKSGDSNKNVERYKDVFQLKHTYYENHLEKFSGIQTWMLAILCSSILVLIFGVDNISLFNLNIPDGLLYMVIFFGGIYFWVNFGLTFNSLIDERLSLMSYLDKIEKYNWGEIEYVNSPKHILLDNSLMDNWFIHYFEIFKDGKSESVFFEILGLYGIYALNLGVYIGTIIISIIEFAKRKLLNVYFSGVLLLFAIAIFLASTYTFLIGDKQYSIMWMGAIWSFAAISLFFWDLSGDKMFKKYSKKNKLI</sequence>
<keyword evidence="3" id="KW-1185">Reference proteome</keyword>
<protein>
    <submittedName>
        <fullName evidence="2">Uncharacterized protein</fullName>
    </submittedName>
</protein>
<organism evidence="2 3">
    <name type="scientific">Mariniflexile jejuense</name>
    <dbReference type="NCBI Taxonomy" id="1173582"/>
    <lineage>
        <taxon>Bacteria</taxon>
        <taxon>Pseudomonadati</taxon>
        <taxon>Bacteroidota</taxon>
        <taxon>Flavobacteriia</taxon>
        <taxon>Flavobacteriales</taxon>
        <taxon>Flavobacteriaceae</taxon>
        <taxon>Mariniflexile</taxon>
    </lineage>
</organism>
<keyword evidence="1" id="KW-0472">Membrane</keyword>
<comment type="caution">
    <text evidence="2">The sequence shown here is derived from an EMBL/GenBank/DDBJ whole genome shotgun (WGS) entry which is preliminary data.</text>
</comment>
<keyword evidence="1" id="KW-1133">Transmembrane helix</keyword>
<accession>A0ABW3JK28</accession>
<dbReference type="Proteomes" id="UP001597061">
    <property type="component" value="Unassembled WGS sequence"/>
</dbReference>
<proteinExistence type="predicted"/>
<evidence type="ECO:0000313" key="2">
    <source>
        <dbReference type="EMBL" id="MFD0990475.1"/>
    </source>
</evidence>